<evidence type="ECO:0000313" key="12">
    <source>
        <dbReference type="Proteomes" id="UP000265040"/>
    </source>
</evidence>
<comment type="function">
    <text evidence="9">Catalyzes the hydroxylation of L-kynurenine (L-Kyn) to form 3-hydroxy-L-kynurenine (L-3OHKyn). Required for synthesis of quinolinic acid.</text>
</comment>
<evidence type="ECO:0000256" key="2">
    <source>
        <dbReference type="ARBA" id="ARBA00022630"/>
    </source>
</evidence>
<keyword evidence="7 9" id="KW-0503">Monooxygenase</keyword>
<dbReference type="Pfam" id="PF01494">
    <property type="entry name" value="FAD_binding_3"/>
    <property type="match status" value="1"/>
</dbReference>
<comment type="pathway">
    <text evidence="9">Cofactor biosynthesis; NAD(+) biosynthesis; quinolinate from L-kynurenine: step 1/3.</text>
</comment>
<dbReference type="Proteomes" id="UP000265040">
    <property type="component" value="Chromosome 15"/>
</dbReference>
<evidence type="ECO:0000256" key="9">
    <source>
        <dbReference type="HAMAP-Rule" id="MF_03018"/>
    </source>
</evidence>
<organism evidence="11 12">
    <name type="scientific">Anabas testudineus</name>
    <name type="common">Climbing perch</name>
    <name type="synonym">Anthias testudineus</name>
    <dbReference type="NCBI Taxonomy" id="64144"/>
    <lineage>
        <taxon>Eukaryota</taxon>
        <taxon>Metazoa</taxon>
        <taxon>Chordata</taxon>
        <taxon>Craniata</taxon>
        <taxon>Vertebrata</taxon>
        <taxon>Euteleostomi</taxon>
        <taxon>Actinopterygii</taxon>
        <taxon>Neopterygii</taxon>
        <taxon>Teleostei</taxon>
        <taxon>Neoteleostei</taxon>
        <taxon>Acanthomorphata</taxon>
        <taxon>Anabantaria</taxon>
        <taxon>Anabantiformes</taxon>
        <taxon>Anabantoidei</taxon>
        <taxon>Anabantidae</taxon>
        <taxon>Anabas</taxon>
    </lineage>
</organism>
<dbReference type="UniPathway" id="UPA00253">
    <property type="reaction ID" value="UER00328"/>
</dbReference>
<keyword evidence="9" id="KW-0472">Membrane</keyword>
<evidence type="ECO:0000256" key="4">
    <source>
        <dbReference type="ARBA" id="ARBA00022827"/>
    </source>
</evidence>
<comment type="catalytic activity">
    <reaction evidence="8 9">
        <text>L-kynurenine + NADPH + O2 + H(+) = 3-hydroxy-L-kynurenine + NADP(+) + H2O</text>
        <dbReference type="Rhea" id="RHEA:20545"/>
        <dbReference type="ChEBI" id="CHEBI:15377"/>
        <dbReference type="ChEBI" id="CHEBI:15378"/>
        <dbReference type="ChEBI" id="CHEBI:15379"/>
        <dbReference type="ChEBI" id="CHEBI:57783"/>
        <dbReference type="ChEBI" id="CHEBI:57959"/>
        <dbReference type="ChEBI" id="CHEBI:58125"/>
        <dbReference type="ChEBI" id="CHEBI:58349"/>
        <dbReference type="EC" id="1.14.13.9"/>
    </reaction>
</comment>
<reference evidence="11" key="2">
    <citation type="submission" date="2025-08" db="UniProtKB">
        <authorList>
            <consortium name="Ensembl"/>
        </authorList>
    </citation>
    <scope>IDENTIFICATION</scope>
</reference>
<evidence type="ECO:0000256" key="6">
    <source>
        <dbReference type="ARBA" id="ARBA00023002"/>
    </source>
</evidence>
<gene>
    <name evidence="9 11" type="primary">KMO</name>
</gene>
<evidence type="ECO:0000259" key="10">
    <source>
        <dbReference type="Pfam" id="PF01494"/>
    </source>
</evidence>
<dbReference type="PANTHER" id="PTHR46028">
    <property type="entry name" value="KYNURENINE 3-MONOOXYGENASE"/>
    <property type="match status" value="1"/>
</dbReference>
<dbReference type="GO" id="GO:0070189">
    <property type="term" value="P:kynurenine metabolic process"/>
    <property type="evidence" value="ECO:0007669"/>
    <property type="project" value="TreeGrafter"/>
</dbReference>
<dbReference type="GO" id="GO:0005741">
    <property type="term" value="C:mitochondrial outer membrane"/>
    <property type="evidence" value="ECO:0007669"/>
    <property type="project" value="UniProtKB-SubCell"/>
</dbReference>
<evidence type="ECO:0000313" key="11">
    <source>
        <dbReference type="Ensembl" id="ENSATEP00000015668.3"/>
    </source>
</evidence>
<dbReference type="SUPFAM" id="SSF51905">
    <property type="entry name" value="FAD/NAD(P)-binding domain"/>
    <property type="match status" value="1"/>
</dbReference>
<dbReference type="FunFam" id="3.50.50.60:FF:000185">
    <property type="entry name" value="Kynurenine 3-monooxygenase"/>
    <property type="match status" value="1"/>
</dbReference>
<keyword evidence="9" id="KW-0496">Mitochondrion</keyword>
<evidence type="ECO:0000256" key="5">
    <source>
        <dbReference type="ARBA" id="ARBA00022857"/>
    </source>
</evidence>
<keyword evidence="5 9" id="KW-0521">NADP</keyword>
<accession>A0A3Q1IDW0</accession>
<keyword evidence="9" id="KW-1000">Mitochondrion outer membrane</keyword>
<dbReference type="Pfam" id="PF13450">
    <property type="entry name" value="NAD_binding_8"/>
    <property type="match status" value="1"/>
</dbReference>
<dbReference type="Gene3D" id="3.50.50.60">
    <property type="entry name" value="FAD/NAD(P)-binding domain"/>
    <property type="match status" value="1"/>
</dbReference>
<feature type="domain" description="FAD-binding" evidence="10">
    <location>
        <begin position="141"/>
        <end position="315"/>
    </location>
</feature>
<dbReference type="GO" id="GO:0004502">
    <property type="term" value="F:kynurenine 3-monooxygenase activity"/>
    <property type="evidence" value="ECO:0007669"/>
    <property type="project" value="UniProtKB-UniRule"/>
</dbReference>
<keyword evidence="2 9" id="KW-0285">Flavoprotein</keyword>
<dbReference type="PRINTS" id="PR00420">
    <property type="entry name" value="RNGMNOXGNASE"/>
</dbReference>
<keyword evidence="3 9" id="KW-0662">Pyridine nucleotide biosynthesis</keyword>
<keyword evidence="6 9" id="KW-0560">Oxidoreductase</keyword>
<reference evidence="11" key="1">
    <citation type="submission" date="2021-04" db="EMBL/GenBank/DDBJ databases">
        <authorList>
            <consortium name="Wellcome Sanger Institute Data Sharing"/>
        </authorList>
    </citation>
    <scope>NUCLEOTIDE SEQUENCE [LARGE SCALE GENOMIC DNA]</scope>
</reference>
<dbReference type="GeneTree" id="ENSGT00390000000747"/>
<dbReference type="EC" id="1.14.13.9" evidence="9"/>
<dbReference type="GO" id="GO:0043420">
    <property type="term" value="P:anthranilate metabolic process"/>
    <property type="evidence" value="ECO:0007669"/>
    <property type="project" value="UniProtKB-UniRule"/>
</dbReference>
<evidence type="ECO:0000256" key="7">
    <source>
        <dbReference type="ARBA" id="ARBA00023033"/>
    </source>
</evidence>
<dbReference type="AlphaFoldDB" id="A0A3Q1IDW0"/>
<dbReference type="InterPro" id="IPR036188">
    <property type="entry name" value="FAD/NAD-bd_sf"/>
</dbReference>
<dbReference type="InterPro" id="IPR027545">
    <property type="entry name" value="Kynurenine_monooxygenase"/>
</dbReference>
<dbReference type="GO" id="GO:0006569">
    <property type="term" value="P:L-tryptophan catabolic process"/>
    <property type="evidence" value="ECO:0007669"/>
    <property type="project" value="UniProtKB-UniRule"/>
</dbReference>
<evidence type="ECO:0000256" key="1">
    <source>
        <dbReference type="ARBA" id="ARBA00001974"/>
    </source>
</evidence>
<dbReference type="Ensembl" id="ENSATET00000015911.3">
    <property type="protein sequence ID" value="ENSATEP00000015668.3"/>
    <property type="gene ID" value="ENSATEG00000010827.3"/>
</dbReference>
<dbReference type="GO" id="GO:0019805">
    <property type="term" value="P:quinolinate biosynthetic process"/>
    <property type="evidence" value="ECO:0007669"/>
    <property type="project" value="UniProtKB-UniRule"/>
</dbReference>
<comment type="cofactor">
    <cofactor evidence="1 9">
        <name>FAD</name>
        <dbReference type="ChEBI" id="CHEBI:57692"/>
    </cofactor>
</comment>
<dbReference type="GO" id="GO:0071949">
    <property type="term" value="F:FAD binding"/>
    <property type="evidence" value="ECO:0007669"/>
    <property type="project" value="InterPro"/>
</dbReference>
<comment type="similarity">
    <text evidence="9">Belongs to the aromatic-ring hydroxylase family. KMO subfamily.</text>
</comment>
<sequence length="422" mass="48731">MEESTSRTTKKKLVAVVGGGLVGSLNACFFAKRGFDVEVFEIREDIRKAKVVRGRSINLALSHRGRQALKHVGIEEKIVSQGIPMQARMIHSLNGKQYPIPYGRKGQVSLSVNNIATFSYYAICRLTEYSTMRLSYCCVFRPDGSKVQIKADLIVGCDGAFSATRKQFLRRSRFNYSQTYIPHGYMELTMPPVNGEFAMKPNYLHIWPRNTFMMIALPNLDRTFTCTLFMPFEDFEKITTGDEVIKFFQKYFPDTIPLIGVDALKRDYFRLPAQAMVSVKCSPYHIDDKCVLMGDAAHAVVPFYGQGMNAGFEDCIVFDEMMEQFNEDFSAVLPEYSRVRVPDDHAIADLAMYNYIEMRAHVNSKWFLFRKHVDNLLHFLMPKTIIPLYTMVTFTRTRYHEAVQRWHWQNKVRSFLKIYASL</sequence>
<reference evidence="11" key="3">
    <citation type="submission" date="2025-09" db="UniProtKB">
        <authorList>
            <consortium name="Ensembl"/>
        </authorList>
    </citation>
    <scope>IDENTIFICATION</scope>
</reference>
<name>A0A3Q1IDW0_ANATE</name>
<dbReference type="HAMAP" id="MF_01971">
    <property type="entry name" value="Kynurenine_monooxygenase"/>
    <property type="match status" value="1"/>
</dbReference>
<proteinExistence type="inferred from homology"/>
<dbReference type="GO" id="GO:0034354">
    <property type="term" value="P:'de novo' NAD+ biosynthetic process from L-tryptophan"/>
    <property type="evidence" value="ECO:0007669"/>
    <property type="project" value="UniProtKB-UniRule"/>
</dbReference>
<evidence type="ECO:0000256" key="3">
    <source>
        <dbReference type="ARBA" id="ARBA00022642"/>
    </source>
</evidence>
<dbReference type="InterPro" id="IPR002938">
    <property type="entry name" value="FAD-bd"/>
</dbReference>
<protein>
    <recommendedName>
        <fullName evidence="9">Kynurenine 3-monooxygenase</fullName>
        <ecNumber evidence="9">1.14.13.9</ecNumber>
    </recommendedName>
    <alternativeName>
        <fullName evidence="9">Kynurenine 3-hydroxylase</fullName>
    </alternativeName>
</protein>
<dbReference type="PANTHER" id="PTHR46028:SF2">
    <property type="entry name" value="KYNURENINE 3-MONOOXYGENASE"/>
    <property type="match status" value="1"/>
</dbReference>
<keyword evidence="12" id="KW-1185">Reference proteome</keyword>
<keyword evidence="4 9" id="KW-0274">FAD</keyword>
<evidence type="ECO:0000256" key="8">
    <source>
        <dbReference type="ARBA" id="ARBA00047818"/>
    </source>
</evidence>
<dbReference type="OrthoDB" id="10053569at2759"/>
<comment type="subcellular location">
    <subcellularLocation>
        <location evidence="9">Mitochondrion outer membrane</location>
        <topology evidence="9">Multi-pass membrane protein</topology>
    </subcellularLocation>
</comment>